<sequence length="649" mass="72542">MFWRMTGLSAASPVDTILDKENFTLEELLDEDEIIQECKALNSRLINFLRDKSQVEQLLHYILEEVPEDAERKRSFKFPFIACEIFTCEIDVILRTLVEDEELMDLLFSFVKPDHPHSTLLSGYFSKVVICLMLRKTAPLMSYVQGHPKIVVQLVDLIGITSIMEVLIRLIGADETIYSNYGDTLQWLENTDVLEMIADKFGSSIVEFISVLLTIGSETAEKELRRQSAIKRSIDLFFEYPYNNFLHHHVENIIVACLEGKRPEVVEHVLHECDIVGKILVSERFSSLSTESNGPTVPSEGKTPPRIGNVGHMTRIANKLIQLGNSNNTIQAHLQENNDWVEWQTNVLVKRNEVENVYHWACGRPTSLHDRGRDSDDDDFRDRDYDVAALANNLSQAFRYGIYSNDDIEEAQGSLERDDEDVYFDDESAEVVISSLRLGDDQDSSLFTNSNWFTFDGERGIDDRLSASVPSSSPNSLETSLEAEEADDGKVIGTEDEMETVYLGNGSAEEVKDVAECNEQPNCCTEDERLKNTEGIERHPDVSNHYTDICTNEAASAAAESSAPSVEIVAKKTVDEPSEAERTVDEPAESSLDSSVSIPLPAPVNGSEPANSEASSEQVAHDTDVQQPVKEAPDEDVNAKKTDVAKASE</sequence>
<feature type="compositionally biased region" description="Polar residues" evidence="2">
    <location>
        <begin position="608"/>
        <end position="618"/>
    </location>
</feature>
<organism evidence="3">
    <name type="scientific">Zea mays</name>
    <name type="common">Maize</name>
    <dbReference type="NCBI Taxonomy" id="4577"/>
    <lineage>
        <taxon>Eukaryota</taxon>
        <taxon>Viridiplantae</taxon>
        <taxon>Streptophyta</taxon>
        <taxon>Embryophyta</taxon>
        <taxon>Tracheophyta</taxon>
        <taxon>Spermatophyta</taxon>
        <taxon>Magnoliopsida</taxon>
        <taxon>Liliopsida</taxon>
        <taxon>Poales</taxon>
        <taxon>Poaceae</taxon>
        <taxon>PACMAD clade</taxon>
        <taxon>Panicoideae</taxon>
        <taxon>Andropogonodae</taxon>
        <taxon>Andropogoneae</taxon>
        <taxon>Tripsacinae</taxon>
        <taxon>Zea</taxon>
    </lineage>
</organism>
<reference evidence="3" key="1">
    <citation type="submission" date="2015-12" db="EMBL/GenBank/DDBJ databases">
        <title>Update maize B73 reference genome by single molecule sequencing technologies.</title>
        <authorList>
            <consortium name="Maize Genome Sequencing Project"/>
            <person name="Ware D."/>
        </authorList>
    </citation>
    <scope>NUCLEOTIDE SEQUENCE [LARGE SCALE GENOMIC DNA]</scope>
    <source>
        <tissue evidence="3">Seedling</tissue>
    </source>
</reference>
<evidence type="ECO:0000256" key="2">
    <source>
        <dbReference type="SAM" id="MobiDB-lite"/>
    </source>
</evidence>
<feature type="compositionally biased region" description="Low complexity" evidence="2">
    <location>
        <begin position="466"/>
        <end position="480"/>
    </location>
</feature>
<feature type="region of interest" description="Disordered" evidence="2">
    <location>
        <begin position="288"/>
        <end position="308"/>
    </location>
</feature>
<accession>A0A1D6NKU5</accession>
<dbReference type="GO" id="GO:0019903">
    <property type="term" value="F:protein phosphatase binding"/>
    <property type="evidence" value="ECO:0007669"/>
    <property type="project" value="InterPro"/>
</dbReference>
<dbReference type="InterPro" id="IPR007587">
    <property type="entry name" value="SAPS"/>
</dbReference>
<dbReference type="ExpressionAtlas" id="A0A1D6NKU5">
    <property type="expression patterns" value="baseline and differential"/>
</dbReference>
<feature type="compositionally biased region" description="Basic and acidic residues" evidence="2">
    <location>
        <begin position="569"/>
        <end position="585"/>
    </location>
</feature>
<dbReference type="PANTHER" id="PTHR12634:SF34">
    <property type="entry name" value="SIT4 PHOSPHATASE-ASSOCIATED FAMILY PROTEIN"/>
    <property type="match status" value="1"/>
</dbReference>
<name>A0A1D6NKU5_MAIZE</name>
<evidence type="ECO:0000256" key="1">
    <source>
        <dbReference type="ARBA" id="ARBA00006180"/>
    </source>
</evidence>
<dbReference type="Pfam" id="PF04499">
    <property type="entry name" value="SAPS"/>
    <property type="match status" value="2"/>
</dbReference>
<dbReference type="EMBL" id="CM007649">
    <property type="protein sequence ID" value="ONM40855.1"/>
    <property type="molecule type" value="Genomic_DNA"/>
</dbReference>
<feature type="compositionally biased region" description="Basic and acidic residues" evidence="2">
    <location>
        <begin position="637"/>
        <end position="649"/>
    </location>
</feature>
<evidence type="ECO:0000313" key="3">
    <source>
        <dbReference type="EMBL" id="ONM40855.1"/>
    </source>
</evidence>
<dbReference type="PANTHER" id="PTHR12634">
    <property type="entry name" value="SIT4 YEAST -ASSOCIATING PROTEIN-RELATED"/>
    <property type="match status" value="1"/>
</dbReference>
<feature type="region of interest" description="Disordered" evidence="2">
    <location>
        <begin position="558"/>
        <end position="649"/>
    </location>
</feature>
<feature type="region of interest" description="Disordered" evidence="2">
    <location>
        <begin position="464"/>
        <end position="487"/>
    </location>
</feature>
<dbReference type="AlphaFoldDB" id="A0A1D6NKU5"/>
<proteinExistence type="inferred from homology"/>
<protein>
    <submittedName>
        <fullName evidence="3">SIT4 phosphatase-associated family protein</fullName>
    </submittedName>
</protein>
<gene>
    <name evidence="3" type="ORF">ZEAMMB73_Zm00001d044313</name>
</gene>
<comment type="similarity">
    <text evidence="1">Belongs to the SAPS family.</text>
</comment>